<accession>A0A1M5WTS9</accession>
<name>A0A1M5WTS9_9CLOT</name>
<dbReference type="InterPro" id="IPR005583">
    <property type="entry name" value="YaaA"/>
</dbReference>
<sequence>MITILSPTKGLNFKNKANLELKASTPLYMDEVKELIQELKKYEIPNLMELMSISEDLAVLNFTRFQDFSLESFECAKPAIFTYEGEAYKGLDAHTLSKDGIEFAQEHLRILSGLYGVLRPLDLINEYRLEMLTKLNTSRGKNLYEYWGDIIENNLREALINSEEKVLVNLASEEYSKAAKVKKLSKEFKVITPVFKEFKQGKYKIVTVYAKRARGLMARYIMENAIDEVEKLKDFSAEDYEFNENLSEENLWVFTR</sequence>
<dbReference type="Pfam" id="PF03883">
    <property type="entry name" value="H2O2_YaaD"/>
    <property type="match status" value="1"/>
</dbReference>
<reference evidence="2 3" key="1">
    <citation type="submission" date="2016-11" db="EMBL/GenBank/DDBJ databases">
        <authorList>
            <person name="Jaros S."/>
            <person name="Januszkiewicz K."/>
            <person name="Wedrychowicz H."/>
        </authorList>
    </citation>
    <scope>NUCLEOTIDE SEQUENCE [LARGE SCALE GENOMIC DNA]</scope>
    <source>
        <strain evidence="2 3">DSM 3089</strain>
    </source>
</reference>
<dbReference type="HAMAP" id="MF_00652">
    <property type="entry name" value="UPF0246"/>
    <property type="match status" value="1"/>
</dbReference>
<protein>
    <recommendedName>
        <fullName evidence="1">UPF0246 protein SAMN02745196_01861</fullName>
    </recommendedName>
</protein>
<dbReference type="EMBL" id="FQXP01000006">
    <property type="protein sequence ID" value="SHH90851.1"/>
    <property type="molecule type" value="Genomic_DNA"/>
</dbReference>
<dbReference type="PANTHER" id="PTHR30283:SF4">
    <property type="entry name" value="PEROXIDE STRESS RESISTANCE PROTEIN YAAA"/>
    <property type="match status" value="1"/>
</dbReference>
<dbReference type="AlphaFoldDB" id="A0A1M5WTS9"/>
<evidence type="ECO:0000256" key="1">
    <source>
        <dbReference type="HAMAP-Rule" id="MF_00652"/>
    </source>
</evidence>
<organism evidence="2 3">
    <name type="scientific">Clostridium collagenovorans DSM 3089</name>
    <dbReference type="NCBI Taxonomy" id="1121306"/>
    <lineage>
        <taxon>Bacteria</taxon>
        <taxon>Bacillati</taxon>
        <taxon>Bacillota</taxon>
        <taxon>Clostridia</taxon>
        <taxon>Eubacteriales</taxon>
        <taxon>Clostridiaceae</taxon>
        <taxon>Clostridium</taxon>
    </lineage>
</organism>
<dbReference type="PANTHER" id="PTHR30283">
    <property type="entry name" value="PEROXIDE STRESS RESPONSE PROTEIN YAAA"/>
    <property type="match status" value="1"/>
</dbReference>
<gene>
    <name evidence="2" type="ORF">SAMN02745196_01861</name>
</gene>
<comment type="similarity">
    <text evidence="1">Belongs to the UPF0246 family.</text>
</comment>
<dbReference type="RefSeq" id="WP_072831746.1">
    <property type="nucleotide sequence ID" value="NZ_FQXP01000006.1"/>
</dbReference>
<proteinExistence type="inferred from homology"/>
<dbReference type="STRING" id="1121306.SAMN02745196_01861"/>
<evidence type="ECO:0000313" key="2">
    <source>
        <dbReference type="EMBL" id="SHH90851.1"/>
    </source>
</evidence>
<keyword evidence="3" id="KW-1185">Reference proteome</keyword>
<dbReference type="NCBIfam" id="NF002542">
    <property type="entry name" value="PRK02101.1-3"/>
    <property type="match status" value="1"/>
</dbReference>
<dbReference type="OrthoDB" id="9777133at2"/>
<evidence type="ECO:0000313" key="3">
    <source>
        <dbReference type="Proteomes" id="UP000184526"/>
    </source>
</evidence>
<dbReference type="GO" id="GO:0033194">
    <property type="term" value="P:response to hydroperoxide"/>
    <property type="evidence" value="ECO:0007669"/>
    <property type="project" value="TreeGrafter"/>
</dbReference>
<dbReference type="Proteomes" id="UP000184526">
    <property type="component" value="Unassembled WGS sequence"/>
</dbReference>
<dbReference type="GO" id="GO:0005829">
    <property type="term" value="C:cytosol"/>
    <property type="evidence" value="ECO:0007669"/>
    <property type="project" value="TreeGrafter"/>
</dbReference>